<name>A0ABV5RY43_9ACTN</name>
<comment type="caution">
    <text evidence="6">The sequence shown here is derived from an EMBL/GenBank/DDBJ whole genome shotgun (WGS) entry which is preliminary data.</text>
</comment>
<dbReference type="RefSeq" id="WP_345003466.1">
    <property type="nucleotide sequence ID" value="NZ_BAAAXV010000012.1"/>
</dbReference>
<proteinExistence type="predicted"/>
<evidence type="ECO:0000256" key="3">
    <source>
        <dbReference type="ARBA" id="ARBA00023163"/>
    </source>
</evidence>
<evidence type="ECO:0000313" key="6">
    <source>
        <dbReference type="EMBL" id="MFB9623679.1"/>
    </source>
</evidence>
<dbReference type="Proteomes" id="UP001589532">
    <property type="component" value="Unassembled WGS sequence"/>
</dbReference>
<dbReference type="Gene3D" id="1.10.10.60">
    <property type="entry name" value="Homeodomain-like"/>
    <property type="match status" value="1"/>
</dbReference>
<feature type="region of interest" description="Disordered" evidence="4">
    <location>
        <begin position="48"/>
        <end position="68"/>
    </location>
</feature>
<keyword evidence="1" id="KW-0805">Transcription regulation</keyword>
<reference evidence="6 7" key="1">
    <citation type="submission" date="2024-09" db="EMBL/GenBank/DDBJ databases">
        <authorList>
            <person name="Sun Q."/>
            <person name="Mori K."/>
        </authorList>
    </citation>
    <scope>NUCLEOTIDE SEQUENCE [LARGE SCALE GENOMIC DNA]</scope>
    <source>
        <strain evidence="6 7">JCM 3143</strain>
    </source>
</reference>
<dbReference type="InterPro" id="IPR009057">
    <property type="entry name" value="Homeodomain-like_sf"/>
</dbReference>
<sequence length="68" mass="7315">MAEARGPRPASSIATREPIAAVARRCGFASAESFRQAFVAWVGISPSRFRSSRTGREPDPEAPSTVPR</sequence>
<evidence type="ECO:0000259" key="5">
    <source>
        <dbReference type="PROSITE" id="PS01124"/>
    </source>
</evidence>
<keyword evidence="7" id="KW-1185">Reference proteome</keyword>
<keyword evidence="2" id="KW-0238">DNA-binding</keyword>
<feature type="domain" description="HTH araC/xylS-type" evidence="5">
    <location>
        <begin position="1"/>
        <end position="52"/>
    </location>
</feature>
<dbReference type="SUPFAM" id="SSF46689">
    <property type="entry name" value="Homeodomain-like"/>
    <property type="match status" value="1"/>
</dbReference>
<dbReference type="PROSITE" id="PS01124">
    <property type="entry name" value="HTH_ARAC_FAMILY_2"/>
    <property type="match status" value="1"/>
</dbReference>
<dbReference type="InterPro" id="IPR020449">
    <property type="entry name" value="Tscrpt_reg_AraC-type_HTH"/>
</dbReference>
<evidence type="ECO:0000256" key="2">
    <source>
        <dbReference type="ARBA" id="ARBA00023125"/>
    </source>
</evidence>
<evidence type="ECO:0000256" key="1">
    <source>
        <dbReference type="ARBA" id="ARBA00023015"/>
    </source>
</evidence>
<dbReference type="Pfam" id="PF12833">
    <property type="entry name" value="HTH_18"/>
    <property type="match status" value="1"/>
</dbReference>
<dbReference type="EMBL" id="JBHMBW010000009">
    <property type="protein sequence ID" value="MFB9623679.1"/>
    <property type="molecule type" value="Genomic_DNA"/>
</dbReference>
<keyword evidence="3" id="KW-0804">Transcription</keyword>
<dbReference type="InterPro" id="IPR018060">
    <property type="entry name" value="HTH_AraC"/>
</dbReference>
<protein>
    <submittedName>
        <fullName evidence="6">Helix-turn-helix domain-containing protein</fullName>
    </submittedName>
</protein>
<gene>
    <name evidence="6" type="ORF">ACFFSA_11395</name>
</gene>
<evidence type="ECO:0000313" key="7">
    <source>
        <dbReference type="Proteomes" id="UP001589532"/>
    </source>
</evidence>
<evidence type="ECO:0000256" key="4">
    <source>
        <dbReference type="SAM" id="MobiDB-lite"/>
    </source>
</evidence>
<organism evidence="6 7">
    <name type="scientific">Nonomuraea helvata</name>
    <dbReference type="NCBI Taxonomy" id="37484"/>
    <lineage>
        <taxon>Bacteria</taxon>
        <taxon>Bacillati</taxon>
        <taxon>Actinomycetota</taxon>
        <taxon>Actinomycetes</taxon>
        <taxon>Streptosporangiales</taxon>
        <taxon>Streptosporangiaceae</taxon>
        <taxon>Nonomuraea</taxon>
    </lineage>
</organism>
<accession>A0ABV5RY43</accession>
<dbReference type="PRINTS" id="PR00032">
    <property type="entry name" value="HTHARAC"/>
</dbReference>